<evidence type="ECO:0000259" key="3">
    <source>
        <dbReference type="PROSITE" id="PS50158"/>
    </source>
</evidence>
<dbReference type="OrthoDB" id="2449117at2759"/>
<evidence type="ECO:0000256" key="1">
    <source>
        <dbReference type="PROSITE-ProRule" id="PRU00047"/>
    </source>
</evidence>
<evidence type="ECO:0000313" key="4">
    <source>
        <dbReference type="EMBL" id="KAF9579051.1"/>
    </source>
</evidence>
<feature type="domain" description="CCHC-type" evidence="3">
    <location>
        <begin position="258"/>
        <end position="272"/>
    </location>
</feature>
<sequence length="605" mass="66508">MSDSPSSSVVHDLPILGSDQVINGSPTALPPPPPPQVDKITPPPISFAQAARKSLAQAQAPKATARAQWAQVRSSTETKEWLDPGTKYPVYFSHHKAPYMAAIPYDKDTHFIGNVIAAVKTIDPAPLGMSYRRPGIIFLCFDSEKKREEALAKPLLSCIPAPLRMFPVCRSRGTRIKIRVDEMTTWDIEERRELLQELFQPYGKILHINAQYMGGIMLDSMEFILEVPRDSPKDLRIPRVAALEGSNTMFAWEGTPFCYKCGREDHTKPQCPMPWGFDLQLAPPLETPLLARAFPDLSAPPRPHTPKTANKVAARTSAKQKATANNNAKNSEWNLVDRSRKRGRDTSLGGGATSASDGESSSPPKKIPPRPLPKESPPAPMQAASQVEPTPSPALVRKYWNKKDTDVVPTPSPMLSPVVPTPSPMVSPMLPSTLDLAAGLWDEEVDQFTNYGSAILTPTQLPADATENDEFVSMQLSQIPPLSLPGNEENTQTTTELTTVDLVTQDEPIVIQDSQVELDDDVDDEVWDMDTDPAVSMKDIEFQLASSDITEEQRDGLSRRLTRLHAAKLAMASAKQTGPLRTNSLQSLGPKRRQATNRLKSNARG</sequence>
<keyword evidence="5" id="KW-1185">Reference proteome</keyword>
<feature type="compositionally biased region" description="Polar residues" evidence="2">
    <location>
        <begin position="574"/>
        <end position="587"/>
    </location>
</feature>
<feature type="compositionally biased region" description="Basic residues" evidence="2">
    <location>
        <begin position="590"/>
        <end position="605"/>
    </location>
</feature>
<dbReference type="GO" id="GO:0008270">
    <property type="term" value="F:zinc ion binding"/>
    <property type="evidence" value="ECO:0007669"/>
    <property type="project" value="UniProtKB-KW"/>
</dbReference>
<dbReference type="PROSITE" id="PS50158">
    <property type="entry name" value="ZF_CCHC"/>
    <property type="match status" value="1"/>
</dbReference>
<dbReference type="InterPro" id="IPR001878">
    <property type="entry name" value="Znf_CCHC"/>
</dbReference>
<evidence type="ECO:0000256" key="2">
    <source>
        <dbReference type="SAM" id="MobiDB-lite"/>
    </source>
</evidence>
<feature type="compositionally biased region" description="Pro residues" evidence="2">
    <location>
        <begin position="28"/>
        <end position="42"/>
    </location>
</feature>
<keyword evidence="1" id="KW-0862">Zinc</keyword>
<dbReference type="EMBL" id="JAABOA010003090">
    <property type="protein sequence ID" value="KAF9579051.1"/>
    <property type="molecule type" value="Genomic_DNA"/>
</dbReference>
<comment type="caution">
    <text evidence="4">The sequence shown here is derived from an EMBL/GenBank/DDBJ whole genome shotgun (WGS) entry which is preliminary data.</text>
</comment>
<protein>
    <recommendedName>
        <fullName evidence="3">CCHC-type domain-containing protein</fullName>
    </recommendedName>
</protein>
<organism evidence="4 5">
    <name type="scientific">Lunasporangiospora selenospora</name>
    <dbReference type="NCBI Taxonomy" id="979761"/>
    <lineage>
        <taxon>Eukaryota</taxon>
        <taxon>Fungi</taxon>
        <taxon>Fungi incertae sedis</taxon>
        <taxon>Mucoromycota</taxon>
        <taxon>Mortierellomycotina</taxon>
        <taxon>Mortierellomycetes</taxon>
        <taxon>Mortierellales</taxon>
        <taxon>Mortierellaceae</taxon>
        <taxon>Lunasporangiospora</taxon>
    </lineage>
</organism>
<name>A0A9P6FQP9_9FUNG</name>
<dbReference type="GO" id="GO:0003676">
    <property type="term" value="F:nucleic acid binding"/>
    <property type="evidence" value="ECO:0007669"/>
    <property type="project" value="InterPro"/>
</dbReference>
<evidence type="ECO:0000313" key="5">
    <source>
        <dbReference type="Proteomes" id="UP000780801"/>
    </source>
</evidence>
<feature type="compositionally biased region" description="Pro residues" evidence="2">
    <location>
        <begin position="365"/>
        <end position="380"/>
    </location>
</feature>
<keyword evidence="1" id="KW-0863">Zinc-finger</keyword>
<gene>
    <name evidence="4" type="ORF">BGW38_004859</name>
</gene>
<dbReference type="Proteomes" id="UP000780801">
    <property type="component" value="Unassembled WGS sequence"/>
</dbReference>
<feature type="region of interest" description="Disordered" evidence="2">
    <location>
        <begin position="1"/>
        <end position="42"/>
    </location>
</feature>
<keyword evidence="1" id="KW-0479">Metal-binding</keyword>
<accession>A0A9P6FQP9</accession>
<reference evidence="4" key="1">
    <citation type="journal article" date="2020" name="Fungal Divers.">
        <title>Resolving the Mortierellaceae phylogeny through synthesis of multi-gene phylogenetics and phylogenomics.</title>
        <authorList>
            <person name="Vandepol N."/>
            <person name="Liber J."/>
            <person name="Desiro A."/>
            <person name="Na H."/>
            <person name="Kennedy M."/>
            <person name="Barry K."/>
            <person name="Grigoriev I.V."/>
            <person name="Miller A.N."/>
            <person name="O'Donnell K."/>
            <person name="Stajich J.E."/>
            <person name="Bonito G."/>
        </authorList>
    </citation>
    <scope>NUCLEOTIDE SEQUENCE</scope>
    <source>
        <strain evidence="4">KOD1015</strain>
    </source>
</reference>
<feature type="region of interest" description="Disordered" evidence="2">
    <location>
        <begin position="294"/>
        <end position="395"/>
    </location>
</feature>
<feature type="region of interest" description="Disordered" evidence="2">
    <location>
        <begin position="571"/>
        <end position="605"/>
    </location>
</feature>
<proteinExistence type="predicted"/>
<dbReference type="AlphaFoldDB" id="A0A9P6FQP9"/>
<feature type="compositionally biased region" description="Low complexity" evidence="2">
    <location>
        <begin position="319"/>
        <end position="330"/>
    </location>
</feature>